<evidence type="ECO:0000256" key="4">
    <source>
        <dbReference type="ARBA" id="ARBA00022764"/>
    </source>
</evidence>
<reference evidence="15 16" key="2">
    <citation type="submission" date="2019-01" db="EMBL/GenBank/DDBJ databases">
        <title>Genome sequences of marine Pseudoalteromonas species.</title>
        <authorList>
            <person name="Boraston A.B."/>
            <person name="Hehemann J.-H."/>
            <person name="Vickers C.J."/>
            <person name="Salama-Alber O."/>
            <person name="Abe K."/>
            <person name="Hettle A.J."/>
        </authorList>
    </citation>
    <scope>NUCLEOTIDE SEQUENCE [LARGE SCALE GENOMIC DNA]</scope>
    <source>
        <strain evidence="11 16">PS42</strain>
        <strain evidence="12 15">PS47</strain>
    </source>
</reference>
<protein>
    <recommendedName>
        <fullName evidence="7">Thiol:disulfide interchange protein</fullName>
    </recommendedName>
</protein>
<keyword evidence="5 7" id="KW-1015">Disulfide bond</keyword>
<comment type="caution">
    <text evidence="11">The sequence shown here is derived from an EMBL/GenBank/DDBJ whole genome shotgun (WGS) entry which is preliminary data.</text>
</comment>
<dbReference type="RefSeq" id="WP_007378563.1">
    <property type="nucleotide sequence ID" value="NZ_JBBMQW010000051.1"/>
</dbReference>
<feature type="signal peptide" evidence="9">
    <location>
        <begin position="1"/>
        <end position="20"/>
    </location>
</feature>
<dbReference type="SUPFAM" id="SSF52833">
    <property type="entry name" value="Thioredoxin-like"/>
    <property type="match status" value="1"/>
</dbReference>
<dbReference type="PANTHER" id="PTHR35891:SF2">
    <property type="entry name" value="THIOL:DISULFIDE INTERCHANGE PROTEIN DSBA"/>
    <property type="match status" value="1"/>
</dbReference>
<dbReference type="GO" id="GO:0042597">
    <property type="term" value="C:periplasmic space"/>
    <property type="evidence" value="ECO:0007669"/>
    <property type="project" value="UniProtKB-SubCell"/>
</dbReference>
<dbReference type="InterPro" id="IPR013766">
    <property type="entry name" value="Thioredoxin_domain"/>
</dbReference>
<dbReference type="InterPro" id="IPR023205">
    <property type="entry name" value="DsbA/DsbL"/>
</dbReference>
<evidence type="ECO:0000256" key="9">
    <source>
        <dbReference type="SAM" id="SignalP"/>
    </source>
</evidence>
<reference evidence="13 14" key="1">
    <citation type="submission" date="2014-04" db="EMBL/GenBank/DDBJ databases">
        <title>Pseudoalteromonas galatheae sp. nov., isolated from a deep-sea polychaete near Canal Concepcion, Chile.</title>
        <authorList>
            <person name="Machado H.R."/>
            <person name="Gram L."/>
            <person name="Vynne N.G."/>
        </authorList>
    </citation>
    <scope>NUCLEOTIDE SEQUENCE [LARGE SCALE GENOMIC DNA]</scope>
    <source>
        <strain evidence="13 14">KMM216</strain>
    </source>
</reference>
<dbReference type="PIRSF" id="PIRSF001488">
    <property type="entry name" value="Tdi_protein"/>
    <property type="match status" value="1"/>
</dbReference>
<evidence type="ECO:0000256" key="2">
    <source>
        <dbReference type="ARBA" id="ARBA00005791"/>
    </source>
</evidence>
<dbReference type="InterPro" id="IPR001853">
    <property type="entry name" value="DSBA-like_thioredoxin_dom"/>
</dbReference>
<dbReference type="Gene3D" id="3.40.30.10">
    <property type="entry name" value="Glutaredoxin"/>
    <property type="match status" value="1"/>
</dbReference>
<dbReference type="Proteomes" id="UP000324162">
    <property type="component" value="Unassembled WGS sequence"/>
</dbReference>
<evidence type="ECO:0000256" key="6">
    <source>
        <dbReference type="ARBA" id="ARBA00023284"/>
    </source>
</evidence>
<evidence type="ECO:0000313" key="12">
    <source>
        <dbReference type="EMBL" id="KAA1165849.1"/>
    </source>
</evidence>
<dbReference type="EMBL" id="JJNZ01000060">
    <property type="protein sequence ID" value="KDC49595.1"/>
    <property type="molecule type" value="Genomic_DNA"/>
</dbReference>
<sequence length="207" mass="23213">MLKKLKLGLLLLCLPFAAFAAQFEADNQYTIINAEKSKTPQVTEFFSYYCPHCFKFEPVAQAIEKSLPTGATFIKNHVNFLGGVSPQAQTNLSFAYLIAKKHGQEDAITEQIFKSIHVQRAPLTEMKDLKKLLEVNGIDSETFDKDMASMPIISAERALQDNQNKYSKLGALTGVPTFIVNDKYKININTIKSQQQFDELVAFLLAL</sequence>
<dbReference type="InterPro" id="IPR036249">
    <property type="entry name" value="Thioredoxin-like_sf"/>
</dbReference>
<dbReference type="OrthoDB" id="9784896at2"/>
<accession>A0A063KL15</accession>
<dbReference type="PANTHER" id="PTHR35891">
    <property type="entry name" value="THIOL:DISULFIDE INTERCHANGE PROTEIN DSBA"/>
    <property type="match status" value="1"/>
</dbReference>
<feature type="disulfide bond" description="Redox-active" evidence="8">
    <location>
        <begin position="50"/>
        <end position="53"/>
    </location>
</feature>
<feature type="domain" description="Thioredoxin" evidence="10">
    <location>
        <begin position="10"/>
        <end position="206"/>
    </location>
</feature>
<keyword evidence="6" id="KW-0676">Redox-active center</keyword>
<keyword evidence="3 9" id="KW-0732">Signal</keyword>
<dbReference type="Proteomes" id="UP000322915">
    <property type="component" value="Unassembled WGS sequence"/>
</dbReference>
<dbReference type="EMBL" id="SEUJ01000041">
    <property type="protein sequence ID" value="KAA1165849.1"/>
    <property type="molecule type" value="Genomic_DNA"/>
</dbReference>
<dbReference type="InterPro" id="IPR050824">
    <property type="entry name" value="Thiol_disulfide_DsbA"/>
</dbReference>
<name>A0A063KL15_9GAMM</name>
<keyword evidence="15" id="KW-1185">Reference proteome</keyword>
<dbReference type="EMBL" id="SEUK01000032">
    <property type="protein sequence ID" value="KAA1165422.1"/>
    <property type="molecule type" value="Genomic_DNA"/>
</dbReference>
<evidence type="ECO:0000313" key="13">
    <source>
        <dbReference type="EMBL" id="KDC49595.1"/>
    </source>
</evidence>
<keyword evidence="4 7" id="KW-0574">Periplasm</keyword>
<dbReference type="CDD" id="cd03019">
    <property type="entry name" value="DsbA_DsbA"/>
    <property type="match status" value="1"/>
</dbReference>
<proteinExistence type="inferred from homology"/>
<dbReference type="Proteomes" id="UP000027154">
    <property type="component" value="Unassembled WGS sequence"/>
</dbReference>
<evidence type="ECO:0000313" key="11">
    <source>
        <dbReference type="EMBL" id="KAA1165422.1"/>
    </source>
</evidence>
<evidence type="ECO:0000256" key="1">
    <source>
        <dbReference type="ARBA" id="ARBA00004418"/>
    </source>
</evidence>
<evidence type="ECO:0000313" key="14">
    <source>
        <dbReference type="Proteomes" id="UP000027154"/>
    </source>
</evidence>
<evidence type="ECO:0000256" key="8">
    <source>
        <dbReference type="PIRSR" id="PIRSR001488-1"/>
    </source>
</evidence>
<evidence type="ECO:0000256" key="5">
    <source>
        <dbReference type="ARBA" id="ARBA00023157"/>
    </source>
</evidence>
<evidence type="ECO:0000313" key="15">
    <source>
        <dbReference type="Proteomes" id="UP000322915"/>
    </source>
</evidence>
<dbReference type="Pfam" id="PF01323">
    <property type="entry name" value="DSBA"/>
    <property type="match status" value="1"/>
</dbReference>
<comment type="subcellular location">
    <subcellularLocation>
        <location evidence="1 7">Periplasm</location>
    </subcellularLocation>
</comment>
<evidence type="ECO:0000256" key="7">
    <source>
        <dbReference type="PIRNR" id="PIRNR001488"/>
    </source>
</evidence>
<evidence type="ECO:0000259" key="10">
    <source>
        <dbReference type="PROSITE" id="PS51352"/>
    </source>
</evidence>
<comment type="similarity">
    <text evidence="2">Belongs to the thioredoxin family. DsbA subfamily.</text>
</comment>
<feature type="chain" id="PRO_5044539177" description="Thiol:disulfide interchange protein" evidence="9">
    <location>
        <begin position="21"/>
        <end position="207"/>
    </location>
</feature>
<dbReference type="GO" id="GO:0016491">
    <property type="term" value="F:oxidoreductase activity"/>
    <property type="evidence" value="ECO:0007669"/>
    <property type="project" value="InterPro"/>
</dbReference>
<evidence type="ECO:0000256" key="3">
    <source>
        <dbReference type="ARBA" id="ARBA00022729"/>
    </source>
</evidence>
<organism evidence="11 16">
    <name type="scientific">Pseudoalteromonas fuliginea</name>
    <dbReference type="NCBI Taxonomy" id="1872678"/>
    <lineage>
        <taxon>Bacteria</taxon>
        <taxon>Pseudomonadati</taxon>
        <taxon>Pseudomonadota</taxon>
        <taxon>Gammaproteobacteria</taxon>
        <taxon>Alteromonadales</taxon>
        <taxon>Pseudoalteromonadaceae</taxon>
        <taxon>Pseudoalteromonas</taxon>
    </lineage>
</organism>
<dbReference type="AlphaFoldDB" id="A0A063KL15"/>
<evidence type="ECO:0000313" key="16">
    <source>
        <dbReference type="Proteomes" id="UP000324162"/>
    </source>
</evidence>
<dbReference type="PROSITE" id="PS51352">
    <property type="entry name" value="THIOREDOXIN_2"/>
    <property type="match status" value="1"/>
</dbReference>
<gene>
    <name evidence="13" type="ORF">DC53_15830</name>
    <name evidence="11" type="ORF">EU508_00840</name>
    <name evidence="12" type="ORF">EU509_00860</name>
</gene>